<comment type="caution">
    <text evidence="2">The sequence shown here is derived from an EMBL/GenBank/DDBJ whole genome shotgun (WGS) entry which is preliminary data.</text>
</comment>
<feature type="region of interest" description="Disordered" evidence="1">
    <location>
        <begin position="62"/>
        <end position="83"/>
    </location>
</feature>
<gene>
    <name evidence="2" type="ORF">AB1Y20_018005</name>
</gene>
<dbReference type="AlphaFoldDB" id="A0AB34JQU1"/>
<proteinExistence type="predicted"/>
<protein>
    <submittedName>
        <fullName evidence="2">Uncharacterized protein</fullName>
    </submittedName>
</protein>
<name>A0AB34JQU1_PRYPA</name>
<organism evidence="2 3">
    <name type="scientific">Prymnesium parvum</name>
    <name type="common">Toxic golden alga</name>
    <dbReference type="NCBI Taxonomy" id="97485"/>
    <lineage>
        <taxon>Eukaryota</taxon>
        <taxon>Haptista</taxon>
        <taxon>Haptophyta</taxon>
        <taxon>Prymnesiophyceae</taxon>
        <taxon>Prymnesiales</taxon>
        <taxon>Prymnesiaceae</taxon>
        <taxon>Prymnesium</taxon>
    </lineage>
</organism>
<feature type="compositionally biased region" description="Polar residues" evidence="1">
    <location>
        <begin position="62"/>
        <end position="77"/>
    </location>
</feature>
<accession>A0AB34JQU1</accession>
<dbReference type="EMBL" id="JBGBPQ010000006">
    <property type="protein sequence ID" value="KAL1523044.1"/>
    <property type="molecule type" value="Genomic_DNA"/>
</dbReference>
<reference evidence="2 3" key="1">
    <citation type="journal article" date="2024" name="Science">
        <title>Giant polyketide synthase enzymes in the biosynthesis of giant marine polyether toxins.</title>
        <authorList>
            <person name="Fallon T.R."/>
            <person name="Shende V.V."/>
            <person name="Wierzbicki I.H."/>
            <person name="Pendleton A.L."/>
            <person name="Watervoot N.F."/>
            <person name="Auber R.P."/>
            <person name="Gonzalez D.J."/>
            <person name="Wisecaver J.H."/>
            <person name="Moore B.S."/>
        </authorList>
    </citation>
    <scope>NUCLEOTIDE SEQUENCE [LARGE SCALE GENOMIC DNA]</scope>
    <source>
        <strain evidence="2 3">12B1</strain>
    </source>
</reference>
<evidence type="ECO:0000313" key="3">
    <source>
        <dbReference type="Proteomes" id="UP001515480"/>
    </source>
</evidence>
<sequence>MLSLRPCFRLATRPWALASPGARPFSTAVDFRPCDPGCTKGSSLMPRCRYCVPQGSGLQVLSTTAPHPPATSQSSASGPAFRPCDPACGNGYKLTRCKYCRP</sequence>
<evidence type="ECO:0000256" key="1">
    <source>
        <dbReference type="SAM" id="MobiDB-lite"/>
    </source>
</evidence>
<dbReference type="Proteomes" id="UP001515480">
    <property type="component" value="Unassembled WGS sequence"/>
</dbReference>
<evidence type="ECO:0000313" key="2">
    <source>
        <dbReference type="EMBL" id="KAL1523044.1"/>
    </source>
</evidence>
<keyword evidence="3" id="KW-1185">Reference proteome</keyword>